<proteinExistence type="predicted"/>
<name>A0A8H3XLT0_GIGMA</name>
<evidence type="ECO:0000313" key="1">
    <source>
        <dbReference type="EMBL" id="KAF0471132.1"/>
    </source>
</evidence>
<protein>
    <submittedName>
        <fullName evidence="1">Subtilisin-like protein</fullName>
    </submittedName>
</protein>
<keyword evidence="2" id="KW-1185">Reference proteome</keyword>
<dbReference type="EMBL" id="WTPW01000894">
    <property type="protein sequence ID" value="KAF0471132.1"/>
    <property type="molecule type" value="Genomic_DNA"/>
</dbReference>
<dbReference type="InterPro" id="IPR036852">
    <property type="entry name" value="Peptidase_S8/S53_dom_sf"/>
</dbReference>
<dbReference type="SUPFAM" id="SSF52743">
    <property type="entry name" value="Subtilisin-like"/>
    <property type="match status" value="1"/>
</dbReference>
<dbReference type="GO" id="GO:0004252">
    <property type="term" value="F:serine-type endopeptidase activity"/>
    <property type="evidence" value="ECO:0007669"/>
    <property type="project" value="InterPro"/>
</dbReference>
<reference evidence="1 2" key="1">
    <citation type="journal article" date="2019" name="Environ. Microbiol.">
        <title>At the nexus of three kingdoms: the genome of the mycorrhizal fungus Gigaspora margarita provides insights into plant, endobacterial and fungal interactions.</title>
        <authorList>
            <person name="Venice F."/>
            <person name="Ghignone S."/>
            <person name="Salvioli di Fossalunga A."/>
            <person name="Amselem J."/>
            <person name="Novero M."/>
            <person name="Xianan X."/>
            <person name="Sedzielewska Toro K."/>
            <person name="Morin E."/>
            <person name="Lipzen A."/>
            <person name="Grigoriev I.V."/>
            <person name="Henrissat B."/>
            <person name="Martin F.M."/>
            <person name="Bonfante P."/>
        </authorList>
    </citation>
    <scope>NUCLEOTIDE SEQUENCE [LARGE SCALE GENOMIC DNA]</scope>
    <source>
        <strain evidence="1 2">BEG34</strain>
    </source>
</reference>
<sequence length="119" mass="12505">MMSLEDEHHSVRLSFKVVQAQMTMALSVSLCGAISKSFNDAIGSTTKNGTMKVGVTEATSNPIVDFTNIGRYIISAGINNKIAILSGLVQAAPYDSSVTGTIALIIANIGNLSPSKMKE</sequence>
<dbReference type="AlphaFoldDB" id="A0A8H3XLT0"/>
<dbReference type="GO" id="GO:0006508">
    <property type="term" value="P:proteolysis"/>
    <property type="evidence" value="ECO:0007669"/>
    <property type="project" value="InterPro"/>
</dbReference>
<organism evidence="1 2">
    <name type="scientific">Gigaspora margarita</name>
    <dbReference type="NCBI Taxonomy" id="4874"/>
    <lineage>
        <taxon>Eukaryota</taxon>
        <taxon>Fungi</taxon>
        <taxon>Fungi incertae sedis</taxon>
        <taxon>Mucoromycota</taxon>
        <taxon>Glomeromycotina</taxon>
        <taxon>Glomeromycetes</taxon>
        <taxon>Diversisporales</taxon>
        <taxon>Gigasporaceae</taxon>
        <taxon>Gigaspora</taxon>
    </lineage>
</organism>
<accession>A0A8H3XLT0</accession>
<gene>
    <name evidence="1" type="ORF">F8M41_025253</name>
</gene>
<evidence type="ECO:0000313" key="2">
    <source>
        <dbReference type="Proteomes" id="UP000439903"/>
    </source>
</evidence>
<dbReference type="Proteomes" id="UP000439903">
    <property type="component" value="Unassembled WGS sequence"/>
</dbReference>
<comment type="caution">
    <text evidence="1">The sequence shown here is derived from an EMBL/GenBank/DDBJ whole genome shotgun (WGS) entry which is preliminary data.</text>
</comment>